<comment type="similarity">
    <text evidence="1">Belongs to the bacterial solute-binding protein 3 family.</text>
</comment>
<feature type="domain" description="Solute-binding protein family 3/N-terminal" evidence="4">
    <location>
        <begin position="19"/>
        <end position="244"/>
    </location>
</feature>
<dbReference type="RefSeq" id="WP_233052526.1">
    <property type="nucleotide sequence ID" value="NZ_JAIMJA010000008.1"/>
</dbReference>
<evidence type="ECO:0000313" key="5">
    <source>
        <dbReference type="EMBL" id="MCE2595019.1"/>
    </source>
</evidence>
<feature type="chain" id="PRO_5046978013" evidence="3">
    <location>
        <begin position="17"/>
        <end position="244"/>
    </location>
</feature>
<comment type="caution">
    <text evidence="5">The sequence shown here is derived from an EMBL/GenBank/DDBJ whole genome shotgun (WGS) entry which is preliminary data.</text>
</comment>
<evidence type="ECO:0000256" key="3">
    <source>
        <dbReference type="SAM" id="SignalP"/>
    </source>
</evidence>
<dbReference type="PANTHER" id="PTHR35936">
    <property type="entry name" value="MEMBRANE-BOUND LYTIC MUREIN TRANSGLYCOSYLASE F"/>
    <property type="match status" value="1"/>
</dbReference>
<dbReference type="EMBL" id="JAIMJA010000008">
    <property type="protein sequence ID" value="MCE2595019.1"/>
    <property type="molecule type" value="Genomic_DNA"/>
</dbReference>
<gene>
    <name evidence="5" type="ORF">K6Y31_09340</name>
</gene>
<organism evidence="5 6">
    <name type="scientific">Motilimonas cestriensis</name>
    <dbReference type="NCBI Taxonomy" id="2742685"/>
    <lineage>
        <taxon>Bacteria</taxon>
        <taxon>Pseudomonadati</taxon>
        <taxon>Pseudomonadota</taxon>
        <taxon>Gammaproteobacteria</taxon>
        <taxon>Alteromonadales</taxon>
        <taxon>Alteromonadales genera incertae sedis</taxon>
        <taxon>Motilimonas</taxon>
    </lineage>
</organism>
<dbReference type="PANTHER" id="PTHR35936:SF20">
    <property type="entry name" value="ABC TRANSPORTER ARGININE-BINDING PROTEIN 2-RELATED"/>
    <property type="match status" value="1"/>
</dbReference>
<protein>
    <submittedName>
        <fullName evidence="5">Transporter substrate-binding domain-containing protein</fullName>
    </submittedName>
</protein>
<accession>A0ABS8W7Q7</accession>
<proteinExistence type="inferred from homology"/>
<reference evidence="5 6" key="1">
    <citation type="journal article" date="2022" name="Environ. Microbiol. Rep.">
        <title>Eco-phylogenetic analyses reveal divergent evolution of vitamin B12 metabolism in the marine bacterial family 'Psychromonadaceae'.</title>
        <authorList>
            <person name="Jin X."/>
            <person name="Yang Y."/>
            <person name="Cao H."/>
            <person name="Gao B."/>
            <person name="Zhao Z."/>
        </authorList>
    </citation>
    <scope>NUCLEOTIDE SEQUENCE [LARGE SCALE GENOMIC DNA]</scope>
    <source>
        <strain evidence="5 6">MKS20</strain>
    </source>
</reference>
<evidence type="ECO:0000313" key="6">
    <source>
        <dbReference type="Proteomes" id="UP001201273"/>
    </source>
</evidence>
<sequence length="244" mass="27196">MWRVLLLCCLSFQSIAASRIQFATEASYPPFEYLDDAGQFAGLDIDLANALCRHLKAECVFHNKAFDSLIPALQFRNYDAVIAALNATEARSALVAFTDIYYDSSAVFVAKKGVYSGKVNVKNQAVGVQNGSQQQRYLIEEKEMQGALTVPYASYAKAFTDLKAGDIDAVLVDFAVAEAWLLLPENNKFEMVGEKITDVDFFGLGYAIAVNKSNKRLLRDLNNALKQIKASGEYKRIIMKYFHQ</sequence>
<feature type="signal peptide" evidence="3">
    <location>
        <begin position="1"/>
        <end position="16"/>
    </location>
</feature>
<keyword evidence="6" id="KW-1185">Reference proteome</keyword>
<evidence type="ECO:0000256" key="1">
    <source>
        <dbReference type="ARBA" id="ARBA00010333"/>
    </source>
</evidence>
<evidence type="ECO:0000256" key="2">
    <source>
        <dbReference type="ARBA" id="ARBA00022729"/>
    </source>
</evidence>
<evidence type="ECO:0000259" key="4">
    <source>
        <dbReference type="SMART" id="SM00062"/>
    </source>
</evidence>
<name>A0ABS8W7Q7_9GAMM</name>
<dbReference type="SUPFAM" id="SSF53850">
    <property type="entry name" value="Periplasmic binding protein-like II"/>
    <property type="match status" value="1"/>
</dbReference>
<dbReference type="Proteomes" id="UP001201273">
    <property type="component" value="Unassembled WGS sequence"/>
</dbReference>
<dbReference type="Gene3D" id="3.40.190.10">
    <property type="entry name" value="Periplasmic binding protein-like II"/>
    <property type="match status" value="2"/>
</dbReference>
<dbReference type="Pfam" id="PF00497">
    <property type="entry name" value="SBP_bac_3"/>
    <property type="match status" value="1"/>
</dbReference>
<dbReference type="InterPro" id="IPR001638">
    <property type="entry name" value="Solute-binding_3/MltF_N"/>
</dbReference>
<dbReference type="SMART" id="SM00062">
    <property type="entry name" value="PBPb"/>
    <property type="match status" value="1"/>
</dbReference>
<keyword evidence="2 3" id="KW-0732">Signal</keyword>